<dbReference type="EMBL" id="WTUW01000001">
    <property type="protein sequence ID" value="MZR29636.1"/>
    <property type="molecule type" value="Genomic_DNA"/>
</dbReference>
<reference evidence="1 2" key="1">
    <citation type="submission" date="2019-12" db="EMBL/GenBank/DDBJ databases">
        <title>Snethiella sp. nov. sp. isolated from sea sand.</title>
        <authorList>
            <person name="Kim J."/>
            <person name="Jeong S.E."/>
            <person name="Jung H.S."/>
            <person name="Jeon C.O."/>
        </authorList>
    </citation>
    <scope>NUCLEOTIDE SEQUENCE [LARGE SCALE GENOMIC DNA]</scope>
    <source>
        <strain evidence="1 2">DP05</strain>
    </source>
</reference>
<dbReference type="InterPro" id="IPR036713">
    <property type="entry name" value="TmoB-like_sf"/>
</dbReference>
<proteinExistence type="predicted"/>
<accession>A0A6L8W3G6</accession>
<dbReference type="RefSeq" id="WP_161314091.1">
    <property type="nucleotide sequence ID" value="NZ_WTUW01000001.1"/>
</dbReference>
<comment type="caution">
    <text evidence="1">The sequence shown here is derived from an EMBL/GenBank/DDBJ whole genome shotgun (WGS) entry which is preliminary data.</text>
</comment>
<keyword evidence="2" id="KW-1185">Reference proteome</keyword>
<protein>
    <recommendedName>
        <fullName evidence="3">Toluene monooxygenase</fullName>
    </recommendedName>
</protein>
<evidence type="ECO:0008006" key="3">
    <source>
        <dbReference type="Google" id="ProtNLM"/>
    </source>
</evidence>
<dbReference type="Proteomes" id="UP000476030">
    <property type="component" value="Unassembled WGS sequence"/>
</dbReference>
<evidence type="ECO:0000313" key="1">
    <source>
        <dbReference type="EMBL" id="MZR29636.1"/>
    </source>
</evidence>
<dbReference type="Gene3D" id="3.10.20.270">
    <property type="entry name" value="TmoB-like"/>
    <property type="match status" value="1"/>
</dbReference>
<organism evidence="1 2">
    <name type="scientific">Sneathiella litorea</name>
    <dbReference type="NCBI Taxonomy" id="2606216"/>
    <lineage>
        <taxon>Bacteria</taxon>
        <taxon>Pseudomonadati</taxon>
        <taxon>Pseudomonadota</taxon>
        <taxon>Alphaproteobacteria</taxon>
        <taxon>Sneathiellales</taxon>
        <taxon>Sneathiellaceae</taxon>
        <taxon>Sneathiella</taxon>
    </lineage>
</organism>
<name>A0A6L8W3G6_9PROT</name>
<evidence type="ECO:0000313" key="2">
    <source>
        <dbReference type="Proteomes" id="UP000476030"/>
    </source>
</evidence>
<dbReference type="SUPFAM" id="SSF110814">
    <property type="entry name" value="TmoB-like"/>
    <property type="match status" value="1"/>
</dbReference>
<dbReference type="InterPro" id="IPR009355">
    <property type="entry name" value="Toluene_mOase_B"/>
</dbReference>
<gene>
    <name evidence="1" type="ORF">GQE98_03210</name>
</gene>
<dbReference type="AlphaFoldDB" id="A0A6L8W3G6"/>
<sequence length="86" mass="9286">MDNFPLACCVQGDYGYKIIMVSETDTIAEVVKKALAGVVGYLVAPFPENTIFHARIHGSDDLLPNDVTVKDANLLKMEAIDISMGA</sequence>
<dbReference type="Pfam" id="PF06234">
    <property type="entry name" value="TmoB"/>
    <property type="match status" value="1"/>
</dbReference>